<sequence length="668" mass="75333">MSDKKFIARFIRQYPLMITGNIILGFSGALFNGVNTALIVPVVLQITGQEIDVDNAPQIIRVLLSPFDGIPEQYRLSVMLFAIIFTIILKNLTLYCRSLLSVAFIKSLTNTIKSEMLQTLLDTDLDFYSKTKIGDLIKRLGSDTAQTTQTINSYIDLVSQVITIFLFLWILLSLSWQLTIVSSILAGGIVLINQLIIRRSKYLGNILNQQQKNYSVKVIETLNGIRLIKSVGTETREYKTIRKIMLEIENLALKTQMNSALIQPLNEVTSILTVIFILILGRYLFADQLENLSAILLTYLLVLFRLLPVISNLSNIRNQIARGAASFETAYDLWRRDNKPIMSSGKLQFIGFEDKIHFRNISFAYPGQSQMVIKDVDLSLYKGTTLALVGGSGAGKSTFADLLPRFYDPTSGGIEIDGVDIREYDIRSLRQEMGIVSQTTFLFNDTVKNNIMYARPDATDEEIRDAAKQANAYDFIMALPRQWETEIGDRGVMLSGGQRQRLAIARALLQKPKILILDEATSALDTVSERLVQEAIDRLSRDRTVLVIAHRLSTVQKADQIAVLERGELMEVGTHHELLQKEDGYYRRLHDIQFSDQDQSQSTIDEQVLAKSSYEARGFLNSIIGSLRLLADGIIDTPEEQEELTEEAYQSAISLLRTLEVFENKLRS</sequence>
<dbReference type="PANTHER" id="PTHR43394">
    <property type="entry name" value="ATP-DEPENDENT PERMEASE MDL1, MITOCHONDRIAL"/>
    <property type="match status" value="1"/>
</dbReference>
<dbReference type="InterPro" id="IPR003439">
    <property type="entry name" value="ABC_transporter-like_ATP-bd"/>
</dbReference>
<feature type="transmembrane region" description="Helical" evidence="7">
    <location>
        <begin position="21"/>
        <end position="44"/>
    </location>
</feature>
<evidence type="ECO:0000259" key="9">
    <source>
        <dbReference type="PROSITE" id="PS50929"/>
    </source>
</evidence>
<evidence type="ECO:0000256" key="7">
    <source>
        <dbReference type="SAM" id="Phobius"/>
    </source>
</evidence>
<dbReference type="RefSeq" id="WP_315664097.1">
    <property type="nucleotide sequence ID" value="NZ_JBBWYZ010000018.1"/>
</dbReference>
<feature type="transmembrane region" description="Helical" evidence="7">
    <location>
        <begin position="154"/>
        <end position="172"/>
    </location>
</feature>
<comment type="subcellular location">
    <subcellularLocation>
        <location evidence="1">Cell membrane</location>
        <topology evidence="1">Multi-pass membrane protein</topology>
    </subcellularLocation>
</comment>
<evidence type="ECO:0000313" key="10">
    <source>
        <dbReference type="EMBL" id="MEK9514031.1"/>
    </source>
</evidence>
<feature type="transmembrane region" description="Helical" evidence="7">
    <location>
        <begin position="264"/>
        <end position="285"/>
    </location>
</feature>
<dbReference type="PROSITE" id="PS50929">
    <property type="entry name" value="ABC_TM1F"/>
    <property type="match status" value="1"/>
</dbReference>
<dbReference type="Gene3D" id="1.20.1560.10">
    <property type="entry name" value="ABC transporter type 1, transmembrane domain"/>
    <property type="match status" value="1"/>
</dbReference>
<evidence type="ECO:0000256" key="3">
    <source>
        <dbReference type="ARBA" id="ARBA00022741"/>
    </source>
</evidence>
<dbReference type="InterPro" id="IPR036640">
    <property type="entry name" value="ABC1_TM_sf"/>
</dbReference>
<feature type="transmembrane region" description="Helical" evidence="7">
    <location>
        <begin position="74"/>
        <end position="96"/>
    </location>
</feature>
<dbReference type="SMART" id="SM00382">
    <property type="entry name" value="AAA"/>
    <property type="match status" value="1"/>
</dbReference>
<keyword evidence="11" id="KW-1185">Reference proteome</keyword>
<keyword evidence="5 7" id="KW-1133">Transmembrane helix</keyword>
<reference evidence="10 11" key="1">
    <citation type="journal article" date="2024" name="Front. Microbiol.">
        <title>Transcriptomic insights into the dominance of two phototrophs throughout the water column of a tropical hypersaline-alkaline crater lake (Dziani Dzaha, Mayotte).</title>
        <authorList>
            <person name="Duperron S."/>
            <person name="Halary S."/>
            <person name="Bouly J.-P."/>
            <person name="Roussel T."/>
            <person name="Hugoni M."/>
            <person name="Bruto M."/>
            <person name="Oger P."/>
            <person name="Duval C."/>
            <person name="Woo A."/>
            <person name="Jezequiel D."/>
            <person name="Ader M."/>
            <person name="Leboulanger C."/>
            <person name="Agogue H."/>
            <person name="Grossi V."/>
            <person name="Trousselier M."/>
            <person name="Bernard C."/>
        </authorList>
    </citation>
    <scope>NUCLEOTIDE SEQUENCE [LARGE SCALE GENOMIC DNA]</scope>
    <source>
        <strain evidence="10 11">PMC 851.14</strain>
    </source>
</reference>
<dbReference type="PANTHER" id="PTHR43394:SF1">
    <property type="entry name" value="ATP-BINDING CASSETTE SUB-FAMILY B MEMBER 10, MITOCHONDRIAL"/>
    <property type="match status" value="1"/>
</dbReference>
<dbReference type="Pfam" id="PF00005">
    <property type="entry name" value="ABC_tran"/>
    <property type="match status" value="1"/>
</dbReference>
<proteinExistence type="predicted"/>
<dbReference type="SUPFAM" id="SSF52540">
    <property type="entry name" value="P-loop containing nucleoside triphosphate hydrolases"/>
    <property type="match status" value="1"/>
</dbReference>
<feature type="domain" description="ABC transmembrane type-1" evidence="9">
    <location>
        <begin position="57"/>
        <end position="322"/>
    </location>
</feature>
<keyword evidence="3" id="KW-0547">Nucleotide-binding</keyword>
<dbReference type="InterPro" id="IPR017871">
    <property type="entry name" value="ABC_transporter-like_CS"/>
</dbReference>
<dbReference type="Gene3D" id="3.40.50.300">
    <property type="entry name" value="P-loop containing nucleotide triphosphate hydrolases"/>
    <property type="match status" value="1"/>
</dbReference>
<evidence type="ECO:0000259" key="8">
    <source>
        <dbReference type="PROSITE" id="PS50893"/>
    </source>
</evidence>
<organism evidence="10 11">
    <name type="scientific">Limnospira fusiformis PMC 851.14</name>
    <dbReference type="NCBI Taxonomy" id="2219512"/>
    <lineage>
        <taxon>Bacteria</taxon>
        <taxon>Bacillati</taxon>
        <taxon>Cyanobacteriota</taxon>
        <taxon>Cyanophyceae</taxon>
        <taxon>Oscillatoriophycideae</taxon>
        <taxon>Oscillatoriales</taxon>
        <taxon>Sirenicapillariaceae</taxon>
        <taxon>Limnospira</taxon>
    </lineage>
</organism>
<comment type="caution">
    <text evidence="10">The sequence shown here is derived from an EMBL/GenBank/DDBJ whole genome shotgun (WGS) entry which is preliminary data.</text>
</comment>
<keyword evidence="4 10" id="KW-0067">ATP-binding</keyword>
<protein>
    <submittedName>
        <fullName evidence="10">ABC transporter ATP-binding protein</fullName>
    </submittedName>
</protein>
<dbReference type="InterPro" id="IPR011527">
    <property type="entry name" value="ABC1_TM_dom"/>
</dbReference>
<evidence type="ECO:0000256" key="5">
    <source>
        <dbReference type="ARBA" id="ARBA00022989"/>
    </source>
</evidence>
<gene>
    <name evidence="10" type="ORF">AAEJ74_20740</name>
</gene>
<accession>A0ABU9EQQ2</accession>
<feature type="domain" description="ABC transporter" evidence="8">
    <location>
        <begin position="356"/>
        <end position="591"/>
    </location>
</feature>
<feature type="transmembrane region" description="Helical" evidence="7">
    <location>
        <begin position="291"/>
        <end position="310"/>
    </location>
</feature>
<evidence type="ECO:0000256" key="2">
    <source>
        <dbReference type="ARBA" id="ARBA00022692"/>
    </source>
</evidence>
<dbReference type="InterPro" id="IPR039421">
    <property type="entry name" value="Type_1_exporter"/>
</dbReference>
<evidence type="ECO:0000256" key="1">
    <source>
        <dbReference type="ARBA" id="ARBA00004651"/>
    </source>
</evidence>
<dbReference type="PROSITE" id="PS00211">
    <property type="entry name" value="ABC_TRANSPORTER_1"/>
    <property type="match status" value="1"/>
</dbReference>
<dbReference type="Pfam" id="PF00664">
    <property type="entry name" value="ABC_membrane"/>
    <property type="match status" value="1"/>
</dbReference>
<dbReference type="Proteomes" id="UP001387447">
    <property type="component" value="Unassembled WGS sequence"/>
</dbReference>
<dbReference type="PROSITE" id="PS50893">
    <property type="entry name" value="ABC_TRANSPORTER_2"/>
    <property type="match status" value="1"/>
</dbReference>
<dbReference type="InterPro" id="IPR027417">
    <property type="entry name" value="P-loop_NTPase"/>
</dbReference>
<evidence type="ECO:0000256" key="4">
    <source>
        <dbReference type="ARBA" id="ARBA00022840"/>
    </source>
</evidence>
<keyword evidence="2 7" id="KW-0812">Transmembrane</keyword>
<keyword evidence="6 7" id="KW-0472">Membrane</keyword>
<dbReference type="InterPro" id="IPR003593">
    <property type="entry name" value="AAA+_ATPase"/>
</dbReference>
<feature type="transmembrane region" description="Helical" evidence="7">
    <location>
        <begin position="178"/>
        <end position="197"/>
    </location>
</feature>
<evidence type="ECO:0000313" key="11">
    <source>
        <dbReference type="Proteomes" id="UP001387447"/>
    </source>
</evidence>
<dbReference type="SUPFAM" id="SSF90123">
    <property type="entry name" value="ABC transporter transmembrane region"/>
    <property type="match status" value="1"/>
</dbReference>
<evidence type="ECO:0000256" key="6">
    <source>
        <dbReference type="ARBA" id="ARBA00023136"/>
    </source>
</evidence>
<dbReference type="GO" id="GO:0005524">
    <property type="term" value="F:ATP binding"/>
    <property type="evidence" value="ECO:0007669"/>
    <property type="project" value="UniProtKB-KW"/>
</dbReference>
<dbReference type="EMBL" id="JBBWYZ010000018">
    <property type="protein sequence ID" value="MEK9514031.1"/>
    <property type="molecule type" value="Genomic_DNA"/>
</dbReference>
<name>A0ABU9EQQ2_LIMFS</name>